<comment type="caution">
    <text evidence="1">The sequence shown here is derived from an EMBL/GenBank/DDBJ whole genome shotgun (WGS) entry which is preliminary data.</text>
</comment>
<accession>A0A6H9XFJ4</accession>
<name>A0A6H9XFJ4_9CORY</name>
<proteinExistence type="predicted"/>
<organism evidence="1 2">
    <name type="scientific">Corynebacterium matruchotii</name>
    <dbReference type="NCBI Taxonomy" id="43768"/>
    <lineage>
        <taxon>Bacteria</taxon>
        <taxon>Bacillati</taxon>
        <taxon>Actinomycetota</taxon>
        <taxon>Actinomycetes</taxon>
        <taxon>Mycobacteriales</taxon>
        <taxon>Corynebacteriaceae</taxon>
        <taxon>Corynebacterium</taxon>
    </lineage>
</organism>
<evidence type="ECO:0000313" key="2">
    <source>
        <dbReference type="Proteomes" id="UP000249886"/>
    </source>
</evidence>
<evidence type="ECO:0000313" key="1">
    <source>
        <dbReference type="EMBL" id="SPW24303.1"/>
    </source>
</evidence>
<dbReference type="Proteomes" id="UP000249886">
    <property type="component" value="Unassembled WGS sequence"/>
</dbReference>
<protein>
    <submittedName>
        <fullName evidence="1">Uncharacterized protein</fullName>
    </submittedName>
</protein>
<reference evidence="1 2" key="1">
    <citation type="submission" date="2018-06" db="EMBL/GenBank/DDBJ databases">
        <authorList>
            <consortium name="Pathogen Informatics"/>
            <person name="Doyle S."/>
        </authorList>
    </citation>
    <scope>NUCLEOTIDE SEQUENCE [LARGE SCALE GENOMIC DNA]</scope>
    <source>
        <strain evidence="1 2">NCTC10254</strain>
    </source>
</reference>
<dbReference type="GeneID" id="84572909"/>
<gene>
    <name evidence="1" type="ORF">NCTC10254_00676</name>
</gene>
<dbReference type="EMBL" id="UARK01000001">
    <property type="protein sequence ID" value="SPW24303.1"/>
    <property type="molecule type" value="Genomic_DNA"/>
</dbReference>
<dbReference type="RefSeq" id="WP_040431254.1">
    <property type="nucleotide sequence ID" value="NZ_CAUUOM010000047.1"/>
</dbReference>
<sequence>MANYGLWAVKTNAIRSTRKWQTSGDAGLDPRMRRPTSTNADTNAETELERLRRENYRLRMERDVLRALKALRESKLDSSWD</sequence>
<dbReference type="AlphaFoldDB" id="A0A6H9XFJ4"/>